<dbReference type="PANTHER" id="PTHR11496:SF83">
    <property type="entry name" value="HYDROXYACID-OXOACID TRANSHYDROGENASE, MITOCHONDRIAL"/>
    <property type="match status" value="1"/>
</dbReference>
<protein>
    <submittedName>
        <fullName evidence="4">Iron-containing alcohol dehydrogenase</fullName>
    </submittedName>
</protein>
<dbReference type="InterPro" id="IPR056798">
    <property type="entry name" value="ADH_Fe_C"/>
</dbReference>
<evidence type="ECO:0000313" key="4">
    <source>
        <dbReference type="EMBL" id="QHA86829.1"/>
    </source>
</evidence>
<evidence type="ECO:0000259" key="2">
    <source>
        <dbReference type="Pfam" id="PF00465"/>
    </source>
</evidence>
<dbReference type="SUPFAM" id="SSF56796">
    <property type="entry name" value="Dehydroquinate synthase-like"/>
    <property type="match status" value="1"/>
</dbReference>
<dbReference type="Gene3D" id="1.20.1090.10">
    <property type="entry name" value="Dehydroquinate synthase-like - alpha domain"/>
    <property type="match status" value="1"/>
</dbReference>
<dbReference type="Gene3D" id="3.40.50.1970">
    <property type="match status" value="1"/>
</dbReference>
<dbReference type="Pfam" id="PF25137">
    <property type="entry name" value="ADH_Fe_C"/>
    <property type="match status" value="1"/>
</dbReference>
<dbReference type="PANTHER" id="PTHR11496">
    <property type="entry name" value="ALCOHOL DEHYDROGENASE"/>
    <property type="match status" value="1"/>
</dbReference>
<feature type="domain" description="Fe-containing alcohol dehydrogenase-like C-terminal" evidence="3">
    <location>
        <begin position="172"/>
        <end position="376"/>
    </location>
</feature>
<dbReference type="EMBL" id="CP041764">
    <property type="protein sequence ID" value="QHA86829.1"/>
    <property type="molecule type" value="Genomic_DNA"/>
</dbReference>
<dbReference type="InterPro" id="IPR001670">
    <property type="entry name" value="ADH_Fe/GldA"/>
</dbReference>
<gene>
    <name evidence="4" type="ORF">FO014_07610</name>
</gene>
<dbReference type="CDD" id="cd08180">
    <property type="entry name" value="PDD"/>
    <property type="match status" value="1"/>
</dbReference>
<dbReference type="Proteomes" id="UP000430368">
    <property type="component" value="Chromosome"/>
</dbReference>
<sequence>MNEFLIKPKIHFGADALNALRDLPGRSAFLVTDQAMVKLGMAEQVTRLLQQQQVRCRQYDSVASDPDIAAIVSGMKMMDDDYPELIIALGGGSVIDAAKAVMYTLWHCRQERRRPRPCFVAIPTTSGTGSEVTSFSVIKARSEKLVLVDEFMLPDLAILDPRLVASVPPVITADTGMDVLCHALEAYVSRLASDFSDALAEKVVQLVFHHLLPCYQQGSDMLAREKMHNASCMAGMAFTNASLGVTHSMAHALGGMFGVPHGRANALLMHEAIAFNADLDGECATPAAHKYAALARLLALPAASAREGVNSLLVAIATLKQEMNMPASLHAAGLDEHRFQVCLNDMAHQALHDGCTPTNPREASLADFESMLRRAYHGAAGNDPSSSLRTLRDNVQGEGIRRY</sequence>
<organism evidence="4 5">
    <name type="scientific">Serratia rhizosphaerae</name>
    <dbReference type="NCBI Taxonomy" id="2597702"/>
    <lineage>
        <taxon>Bacteria</taxon>
        <taxon>Pseudomonadati</taxon>
        <taxon>Pseudomonadota</taxon>
        <taxon>Gammaproteobacteria</taxon>
        <taxon>Enterobacterales</taxon>
        <taxon>Yersiniaceae</taxon>
        <taxon>Serratia</taxon>
    </lineage>
</organism>
<dbReference type="InterPro" id="IPR018211">
    <property type="entry name" value="ADH_Fe_CS"/>
</dbReference>
<proteinExistence type="predicted"/>
<feature type="domain" description="Alcohol dehydrogenase iron-type/glycerol dehydrogenase GldA" evidence="2">
    <location>
        <begin position="8"/>
        <end position="161"/>
    </location>
</feature>
<evidence type="ECO:0000259" key="3">
    <source>
        <dbReference type="Pfam" id="PF25137"/>
    </source>
</evidence>
<dbReference type="PROSITE" id="PS00913">
    <property type="entry name" value="ADH_IRON_1"/>
    <property type="match status" value="1"/>
</dbReference>
<evidence type="ECO:0000256" key="1">
    <source>
        <dbReference type="ARBA" id="ARBA00023002"/>
    </source>
</evidence>
<dbReference type="InterPro" id="IPR039697">
    <property type="entry name" value="Alcohol_dehydrogenase_Fe"/>
</dbReference>
<name>A0ABX6GKM3_9GAMM</name>
<reference evidence="4 5" key="1">
    <citation type="submission" date="2019-07" db="EMBL/GenBank/DDBJ databases">
        <title>Serratia dokdonensis sp. nov., an elicitor of systemic resistance in Nicotiana Tabacum.</title>
        <authorList>
            <person name="Son J.-S."/>
            <person name="Hwang Y.-J."/>
            <person name="Lee S.-Y."/>
            <person name="Ghim S.-Y."/>
        </authorList>
    </citation>
    <scope>NUCLEOTIDE SEQUENCE [LARGE SCALE GENOMIC DNA]</scope>
    <source>
        <strain evidence="4 5">KUDC3025</strain>
    </source>
</reference>
<dbReference type="PROSITE" id="PS00060">
    <property type="entry name" value="ADH_IRON_2"/>
    <property type="match status" value="1"/>
</dbReference>
<accession>A0ABX6GKM3</accession>
<evidence type="ECO:0000313" key="5">
    <source>
        <dbReference type="Proteomes" id="UP000430368"/>
    </source>
</evidence>
<keyword evidence="5" id="KW-1185">Reference proteome</keyword>
<dbReference type="Pfam" id="PF00465">
    <property type="entry name" value="Fe-ADH"/>
    <property type="match status" value="1"/>
</dbReference>
<dbReference type="RefSeq" id="WP_160028727.1">
    <property type="nucleotide sequence ID" value="NZ_CP041764.1"/>
</dbReference>
<keyword evidence="1" id="KW-0560">Oxidoreductase</keyword>